<evidence type="ECO:0000313" key="1">
    <source>
        <dbReference type="EMBL" id="MDN7241704.1"/>
    </source>
</evidence>
<protein>
    <submittedName>
        <fullName evidence="1">Uncharacterized protein</fullName>
    </submittedName>
</protein>
<reference evidence="1 2" key="1">
    <citation type="submission" date="2023-06" db="EMBL/GenBank/DDBJ databases">
        <title>Novel species in genus Planococcus.</title>
        <authorList>
            <person name="Ning S."/>
        </authorList>
    </citation>
    <scope>NUCLEOTIDE SEQUENCE [LARGE SCALE GENOMIC DNA]</scope>
    <source>
        <strain evidence="1 2">N028</strain>
    </source>
</reference>
<gene>
    <name evidence="1" type="ORF">QWY14_07855</name>
</gene>
<name>A0ABT8N1F9_9BACL</name>
<dbReference type="Proteomes" id="UP001172055">
    <property type="component" value="Unassembled WGS sequence"/>
</dbReference>
<dbReference type="EMBL" id="JAUJWV010000001">
    <property type="protein sequence ID" value="MDN7241704.1"/>
    <property type="molecule type" value="Genomic_DNA"/>
</dbReference>
<keyword evidence="2" id="KW-1185">Reference proteome</keyword>
<sequence length="67" mass="7979">MTNHYHILAPPFLERELLWQQAPQPFEQTNATYAMYCLAYRQNTEEDEHVEDVEPPVCDPVALLWFQ</sequence>
<organism evidence="1 2">
    <name type="scientific">Planococcus shixiaomingii</name>
    <dbReference type="NCBI Taxonomy" id="3058393"/>
    <lineage>
        <taxon>Bacteria</taxon>
        <taxon>Bacillati</taxon>
        <taxon>Bacillota</taxon>
        <taxon>Bacilli</taxon>
        <taxon>Bacillales</taxon>
        <taxon>Caryophanaceae</taxon>
        <taxon>Planococcus</taxon>
    </lineage>
</organism>
<proteinExistence type="predicted"/>
<comment type="caution">
    <text evidence="1">The sequence shown here is derived from an EMBL/GenBank/DDBJ whole genome shotgun (WGS) entry which is preliminary data.</text>
</comment>
<accession>A0ABT8N1F9</accession>
<evidence type="ECO:0000313" key="2">
    <source>
        <dbReference type="Proteomes" id="UP001172055"/>
    </source>
</evidence>
<dbReference type="RefSeq" id="WP_301723312.1">
    <property type="nucleotide sequence ID" value="NZ_JAUJWV010000001.1"/>
</dbReference>